<feature type="domain" description="N-acetyltransferase" evidence="6">
    <location>
        <begin position="1"/>
        <end position="147"/>
    </location>
</feature>
<evidence type="ECO:0000256" key="1">
    <source>
        <dbReference type="ARBA" id="ARBA00005395"/>
    </source>
</evidence>
<dbReference type="InterPro" id="IPR050680">
    <property type="entry name" value="YpeA/RimI_acetyltransf"/>
</dbReference>
<comment type="subcellular location">
    <subcellularLocation>
        <location evidence="5">Cytoplasm</location>
    </subcellularLocation>
</comment>
<dbReference type="Proteomes" id="UP000199677">
    <property type="component" value="Unassembled WGS sequence"/>
</dbReference>
<dbReference type="STRING" id="416873.SAMN04487951_105236"/>
<dbReference type="CDD" id="cd04301">
    <property type="entry name" value="NAT_SF"/>
    <property type="match status" value="1"/>
</dbReference>
<dbReference type="EMBL" id="FNII01000005">
    <property type="protein sequence ID" value="SDN49932.1"/>
    <property type="molecule type" value="Genomic_DNA"/>
</dbReference>
<evidence type="ECO:0000256" key="5">
    <source>
        <dbReference type="RuleBase" id="RU363094"/>
    </source>
</evidence>
<dbReference type="OrthoDB" id="9796919at2"/>
<keyword evidence="8" id="KW-1185">Reference proteome</keyword>
<dbReference type="PANTHER" id="PTHR43420">
    <property type="entry name" value="ACETYLTRANSFERASE"/>
    <property type="match status" value="1"/>
</dbReference>
<dbReference type="Pfam" id="PF00583">
    <property type="entry name" value="Acetyltransf_1"/>
    <property type="match status" value="1"/>
</dbReference>
<keyword evidence="2 5" id="KW-0963">Cytoplasm</keyword>
<keyword evidence="3 7" id="KW-0808">Transferase</keyword>
<dbReference type="EC" id="2.3.1.266" evidence="5"/>
<evidence type="ECO:0000313" key="7">
    <source>
        <dbReference type="EMBL" id="SDN49932.1"/>
    </source>
</evidence>
<comment type="similarity">
    <text evidence="1 5">Belongs to the acetyltransferase family. RimI subfamily.</text>
</comment>
<gene>
    <name evidence="7" type="ORF">SAMN04487951_105236</name>
</gene>
<proteinExistence type="inferred from homology"/>
<dbReference type="RefSeq" id="WP_089704574.1">
    <property type="nucleotide sequence ID" value="NZ_FNII01000005.1"/>
</dbReference>
<evidence type="ECO:0000259" key="6">
    <source>
        <dbReference type="PROSITE" id="PS51186"/>
    </source>
</evidence>
<dbReference type="NCBIfam" id="TIGR01575">
    <property type="entry name" value="rimI"/>
    <property type="match status" value="1"/>
</dbReference>
<evidence type="ECO:0000313" key="8">
    <source>
        <dbReference type="Proteomes" id="UP000199677"/>
    </source>
</evidence>
<dbReference type="Gene3D" id="3.40.630.30">
    <property type="match status" value="1"/>
</dbReference>
<evidence type="ECO:0000256" key="3">
    <source>
        <dbReference type="ARBA" id="ARBA00022679"/>
    </source>
</evidence>
<organism evidence="7 8">
    <name type="scientific">Vreelandella arcis</name>
    <dbReference type="NCBI Taxonomy" id="416873"/>
    <lineage>
        <taxon>Bacteria</taxon>
        <taxon>Pseudomonadati</taxon>
        <taxon>Pseudomonadota</taxon>
        <taxon>Gammaproteobacteria</taxon>
        <taxon>Oceanospirillales</taxon>
        <taxon>Halomonadaceae</taxon>
        <taxon>Vreelandella</taxon>
    </lineage>
</organism>
<dbReference type="AlphaFoldDB" id="A0A1H0BW96"/>
<dbReference type="GO" id="GO:0005737">
    <property type="term" value="C:cytoplasm"/>
    <property type="evidence" value="ECO:0007669"/>
    <property type="project" value="UniProtKB-SubCell"/>
</dbReference>
<comment type="function">
    <text evidence="5">Acetylates the N-terminal alanine of ribosomal protein bS18.</text>
</comment>
<dbReference type="GO" id="GO:0008999">
    <property type="term" value="F:protein-N-terminal-alanine acetyltransferase activity"/>
    <property type="evidence" value="ECO:0007669"/>
    <property type="project" value="UniProtKB-EC"/>
</dbReference>
<dbReference type="InterPro" id="IPR006464">
    <property type="entry name" value="AcTrfase_RimI/Ard1"/>
</dbReference>
<protein>
    <recommendedName>
        <fullName evidence="5">[Ribosomal protein bS18]-alanine N-acetyltransferase</fullName>
        <ecNumber evidence="5">2.3.1.266</ecNumber>
    </recommendedName>
</protein>
<sequence>MIAELGEKDAKALVALEARTLSGVNQTLLKDALSADTTCVLGAWQARELTGYALLARLPFEAELQAIGVLPERRGEGVGHALLTAVLSIAVRWQSERVLLEVRETNAAAIRLYAGAGFQQDGVRRGYYPAAEGGAGREDALLMSRLV</sequence>
<keyword evidence="4" id="KW-0012">Acyltransferase</keyword>
<comment type="catalytic activity">
    <reaction evidence="5">
        <text>N-terminal L-alanyl-[ribosomal protein bS18] + acetyl-CoA = N-terminal N(alpha)-acetyl-L-alanyl-[ribosomal protein bS18] + CoA + H(+)</text>
        <dbReference type="Rhea" id="RHEA:43756"/>
        <dbReference type="Rhea" id="RHEA-COMP:10676"/>
        <dbReference type="Rhea" id="RHEA-COMP:10677"/>
        <dbReference type="ChEBI" id="CHEBI:15378"/>
        <dbReference type="ChEBI" id="CHEBI:57287"/>
        <dbReference type="ChEBI" id="CHEBI:57288"/>
        <dbReference type="ChEBI" id="CHEBI:64718"/>
        <dbReference type="ChEBI" id="CHEBI:83683"/>
        <dbReference type="EC" id="2.3.1.266"/>
    </reaction>
</comment>
<dbReference type="InterPro" id="IPR016181">
    <property type="entry name" value="Acyl_CoA_acyltransferase"/>
</dbReference>
<dbReference type="PANTHER" id="PTHR43420:SF12">
    <property type="entry name" value="N-ACETYLTRANSFERASE DOMAIN-CONTAINING PROTEIN"/>
    <property type="match status" value="1"/>
</dbReference>
<reference evidence="8" key="1">
    <citation type="submission" date="2016-10" db="EMBL/GenBank/DDBJ databases">
        <authorList>
            <person name="Varghese N."/>
            <person name="Submissions S."/>
        </authorList>
    </citation>
    <scope>NUCLEOTIDE SEQUENCE [LARGE SCALE GENOMIC DNA]</scope>
    <source>
        <strain evidence="8">CGMCC 1.6494</strain>
    </source>
</reference>
<dbReference type="PROSITE" id="PS51186">
    <property type="entry name" value="GNAT"/>
    <property type="match status" value="1"/>
</dbReference>
<accession>A0A1H0BW96</accession>
<evidence type="ECO:0000256" key="4">
    <source>
        <dbReference type="ARBA" id="ARBA00023315"/>
    </source>
</evidence>
<dbReference type="SUPFAM" id="SSF55729">
    <property type="entry name" value="Acyl-CoA N-acyltransferases (Nat)"/>
    <property type="match status" value="1"/>
</dbReference>
<name>A0A1H0BW96_9GAMM</name>
<evidence type="ECO:0000256" key="2">
    <source>
        <dbReference type="ARBA" id="ARBA00022490"/>
    </source>
</evidence>
<dbReference type="InterPro" id="IPR000182">
    <property type="entry name" value="GNAT_dom"/>
</dbReference>